<dbReference type="EMBL" id="VSSQ01018905">
    <property type="protein sequence ID" value="MPM62513.1"/>
    <property type="molecule type" value="Genomic_DNA"/>
</dbReference>
<reference evidence="2" key="1">
    <citation type="submission" date="2019-08" db="EMBL/GenBank/DDBJ databases">
        <authorList>
            <person name="Kucharzyk K."/>
            <person name="Murdoch R.W."/>
            <person name="Higgins S."/>
            <person name="Loffler F."/>
        </authorList>
    </citation>
    <scope>NUCLEOTIDE SEQUENCE</scope>
</reference>
<organism evidence="2">
    <name type="scientific">bioreactor metagenome</name>
    <dbReference type="NCBI Taxonomy" id="1076179"/>
    <lineage>
        <taxon>unclassified sequences</taxon>
        <taxon>metagenomes</taxon>
        <taxon>ecological metagenomes</taxon>
    </lineage>
</organism>
<sequence length="80" mass="8956">MNRKIRRYVFDFGHSSPNLNFYTFCRSFTDAEVVCLAHVFFNVGIEIITGNADTLVADNTTESNNSDFAGTTTDVNDHIS</sequence>
<gene>
    <name evidence="2" type="ORF">SDC9_109386</name>
</gene>
<protein>
    <submittedName>
        <fullName evidence="2">Uncharacterized protein</fullName>
    </submittedName>
</protein>
<proteinExistence type="predicted"/>
<accession>A0A645BH28</accession>
<feature type="region of interest" description="Disordered" evidence="1">
    <location>
        <begin position="61"/>
        <end position="80"/>
    </location>
</feature>
<comment type="caution">
    <text evidence="2">The sequence shown here is derived from an EMBL/GenBank/DDBJ whole genome shotgun (WGS) entry which is preliminary data.</text>
</comment>
<feature type="compositionally biased region" description="Polar residues" evidence="1">
    <location>
        <begin position="61"/>
        <end position="74"/>
    </location>
</feature>
<evidence type="ECO:0000313" key="2">
    <source>
        <dbReference type="EMBL" id="MPM62513.1"/>
    </source>
</evidence>
<dbReference type="AlphaFoldDB" id="A0A645BH28"/>
<name>A0A645BH28_9ZZZZ</name>
<evidence type="ECO:0000256" key="1">
    <source>
        <dbReference type="SAM" id="MobiDB-lite"/>
    </source>
</evidence>